<organism evidence="1">
    <name type="scientific">Aeromonas caviae</name>
    <name type="common">Aeromonas punctata</name>
    <dbReference type="NCBI Taxonomy" id="648"/>
    <lineage>
        <taxon>Bacteria</taxon>
        <taxon>Pseudomonadati</taxon>
        <taxon>Pseudomonadota</taxon>
        <taxon>Gammaproteobacteria</taxon>
        <taxon>Aeromonadales</taxon>
        <taxon>Aeromonadaceae</taxon>
        <taxon>Aeromonas</taxon>
    </lineage>
</organism>
<accession>A0A6M4NPR9</accession>
<geneLocation type="plasmid" evidence="1">
    <name>p717068-IMP</name>
</geneLocation>
<name>A0A6M4NPR9_AERCA</name>
<dbReference type="RefSeq" id="WP_181715844.1">
    <property type="nucleotide sequence ID" value="NZ_CP091177.1"/>
</dbReference>
<dbReference type="AlphaFoldDB" id="A0A6M4NPR9"/>
<protein>
    <submittedName>
        <fullName evidence="1">Uncharacterized protein</fullName>
    </submittedName>
</protein>
<dbReference type="EMBL" id="MN629346">
    <property type="protein sequence ID" value="QJR99836.1"/>
    <property type="molecule type" value="Genomic_DNA"/>
</dbReference>
<evidence type="ECO:0000313" key="1">
    <source>
        <dbReference type="EMBL" id="QJR99836.1"/>
    </source>
</evidence>
<sequence>MPKCLPRERGVEYQIVVALGASEGFFQTQDLRVLRASQLDNQTGRAPAVGDVLVDNQLLTPAAFAERYEVIDPLAHIEALEDHIDHVEFAKVGPTTICILTLKDGINVVGNINPPVGGFLMDQEGEEMAYADALRHLALLESHRIARRYALQESDSDQEDLQPHS</sequence>
<keyword evidence="1" id="KW-0614">Plasmid</keyword>
<proteinExistence type="predicted"/>
<reference evidence="1" key="1">
    <citation type="submission" date="2019-10" db="EMBL/GenBank/DDBJ databases">
        <authorList>
            <person name="Zhou D."/>
            <person name="Cheng Q."/>
        </authorList>
    </citation>
    <scope>NUCLEOTIDE SEQUENCE</scope>
    <source>
        <strain evidence="1">1507-17068</strain>
        <plasmid evidence="1">p717068-IMP</plasmid>
    </source>
</reference>